<evidence type="ECO:0000313" key="1">
    <source>
        <dbReference type="EMBL" id="TCK61655.1"/>
    </source>
</evidence>
<accession>A0A4R1KB22</accession>
<comment type="caution">
    <text evidence="1">The sequence shown here is derived from an EMBL/GenBank/DDBJ whole genome shotgun (WGS) entry which is preliminary data.</text>
</comment>
<dbReference type="SUPFAM" id="SSF53756">
    <property type="entry name" value="UDP-Glycosyltransferase/glycogen phosphorylase"/>
    <property type="match status" value="1"/>
</dbReference>
<dbReference type="AlphaFoldDB" id="A0A4R1KB22"/>
<name>A0A4R1KB22_9BACT</name>
<dbReference type="OrthoDB" id="9815673at2"/>
<dbReference type="Gene3D" id="3.40.50.2000">
    <property type="entry name" value="Glycogen Phosphorylase B"/>
    <property type="match status" value="1"/>
</dbReference>
<organism evidence="1 2">
    <name type="scientific">Seleniivibrio woodruffii</name>
    <dbReference type="NCBI Taxonomy" id="1078050"/>
    <lineage>
        <taxon>Bacteria</taxon>
        <taxon>Pseudomonadati</taxon>
        <taxon>Deferribacterota</taxon>
        <taxon>Deferribacteres</taxon>
        <taxon>Deferribacterales</taxon>
        <taxon>Geovibrionaceae</taxon>
        <taxon>Seleniivibrio</taxon>
    </lineage>
</organism>
<sequence length="577" mass="67068">MEISFNPEEHVNSYTALFSGKQVTLDSLRRFIDTENRFGTHTDKKYIQQYGQLFRTLRDNLIVPNYEKFNLLPVFEELAALMRRSGTVLPPNPQGRQIIDGFKNSYDSNEPYWKLQLLRMETVLSSFCAEADRNYFLNKVLLLRSVDCFRSLEEVRLFAQCLRMLFPTPTEFMTAALKIFTPDYAKRGITEFKAGLMWITEISWTLAYKEAKEHMMLMDSWISIFHECIRLKNDEAVFYMHFPLSHVYLNNCHTQPEFKEFNDRVEIPFSDYIQQNMDRWNIKPVTKQNEKKRIGFVYDRLAGSSPVKLLLSLLHYMKNEPYELFVYDMAYIEKAVSRKEYIDEVLSAGAKYVNNHELTDSANGHYYSHFEKNKALRKKVIEDEIDVLIVTSNKSQAAFLCATRTAPQQIFWDHGNHEYDVAGLDSRICHFDDGYRNGFEFQRFDLKMLPKYLNEDEQMKKAAAAEIKKNLPPHSVVLGSIGRIMKLSDEYMEMVADILKANPDTIYLACGDGPIEEKKAKARALGVADRFIFTGWADAHVYGHVIDIYLNTFPLVGGESVNEFVSKGENKYVVTLY</sequence>
<proteinExistence type="predicted"/>
<dbReference type="Proteomes" id="UP000294614">
    <property type="component" value="Unassembled WGS sequence"/>
</dbReference>
<dbReference type="RefSeq" id="WP_132871119.1">
    <property type="nucleotide sequence ID" value="NZ_VISF01000001.1"/>
</dbReference>
<gene>
    <name evidence="1" type="ORF">C8D98_0157</name>
</gene>
<evidence type="ECO:0000313" key="2">
    <source>
        <dbReference type="Proteomes" id="UP000294614"/>
    </source>
</evidence>
<keyword evidence="2" id="KW-1185">Reference proteome</keyword>
<protein>
    <submittedName>
        <fullName evidence="1">Uncharacterized protein</fullName>
    </submittedName>
</protein>
<reference evidence="1 2" key="1">
    <citation type="submission" date="2019-03" db="EMBL/GenBank/DDBJ databases">
        <title>Genomic Encyclopedia of Type Strains, Phase IV (KMG-IV): sequencing the most valuable type-strain genomes for metagenomic binning, comparative biology and taxonomic classification.</title>
        <authorList>
            <person name="Goeker M."/>
        </authorList>
    </citation>
    <scope>NUCLEOTIDE SEQUENCE [LARGE SCALE GENOMIC DNA]</scope>
    <source>
        <strain evidence="1 2">DSM 24984</strain>
    </source>
</reference>
<dbReference type="EMBL" id="SMGG01000003">
    <property type="protein sequence ID" value="TCK61655.1"/>
    <property type="molecule type" value="Genomic_DNA"/>
</dbReference>
<dbReference type="Gene3D" id="3.40.50.11380">
    <property type="match status" value="1"/>
</dbReference>